<dbReference type="AlphaFoldDB" id="A0A0D3B4K9"/>
<dbReference type="SMR" id="A0A0D3B4K9"/>
<keyword evidence="2 3" id="KW-0539">Nucleus</keyword>
<feature type="domain" description="TFIIS N-terminal" evidence="4">
    <location>
        <begin position="222"/>
        <end position="301"/>
    </location>
</feature>
<dbReference type="PROSITE" id="PS51319">
    <property type="entry name" value="TFIIS_N"/>
    <property type="match status" value="2"/>
</dbReference>
<reference evidence="5 6" key="1">
    <citation type="journal article" date="2014" name="Genome Biol.">
        <title>Transcriptome and methylome profiling reveals relics of genome dominance in the mesopolyploid Brassica oleracea.</title>
        <authorList>
            <person name="Parkin I.A."/>
            <person name="Koh C."/>
            <person name="Tang H."/>
            <person name="Robinson S.J."/>
            <person name="Kagale S."/>
            <person name="Clarke W.E."/>
            <person name="Town C.D."/>
            <person name="Nixon J."/>
            <person name="Krishnakumar V."/>
            <person name="Bidwell S.L."/>
            <person name="Denoeud F."/>
            <person name="Belcram H."/>
            <person name="Links M.G."/>
            <person name="Just J."/>
            <person name="Clarke C."/>
            <person name="Bender T."/>
            <person name="Huebert T."/>
            <person name="Mason A.S."/>
            <person name="Pires J.C."/>
            <person name="Barker G."/>
            <person name="Moore J."/>
            <person name="Walley P.G."/>
            <person name="Manoli S."/>
            <person name="Batley J."/>
            <person name="Edwards D."/>
            <person name="Nelson M.N."/>
            <person name="Wang X."/>
            <person name="Paterson A.H."/>
            <person name="King G."/>
            <person name="Bancroft I."/>
            <person name="Chalhoub B."/>
            <person name="Sharpe A.G."/>
        </authorList>
    </citation>
    <scope>NUCLEOTIDE SEQUENCE</scope>
    <source>
        <strain evidence="5 6">cv. TO1000</strain>
    </source>
</reference>
<dbReference type="CDD" id="cd00183">
    <property type="entry name" value="TFIIS_I"/>
    <property type="match status" value="1"/>
</dbReference>
<sequence length="311" mass="35195">MEKHLTKVATEEMSDLRRLCSIAIKSANSQTIDGVDRCFDILGYLKKLSFSAKDLVRVSKEISPLASLKDHRNPKISMEAKALFLSWMRTLYSRDSSTCNNNTKLVKKTPSADRVAKVCPDLKKRNIKRSVTTRGIVAVGKKQIEDQRSRVHEVCHKKQQNLNKAACDHKSLVVKKPILEKRLPMKLSGNPRPLAHEAVEIKKQKYVATVKKNSREMLELFEIAEKSADKASAKGILLSTKETSICVDTLSLLIDFTISSTAPETNRIMKKLSYLTKHKDRKICKAATTLLQHWRQSINDQQQRDALKTQG</sequence>
<evidence type="ECO:0000313" key="6">
    <source>
        <dbReference type="Proteomes" id="UP000032141"/>
    </source>
</evidence>
<dbReference type="SMART" id="SM00509">
    <property type="entry name" value="TFS2N"/>
    <property type="match status" value="2"/>
</dbReference>
<dbReference type="Gramene" id="Bo3g026870.1">
    <property type="protein sequence ID" value="Bo3g026870.1"/>
    <property type="gene ID" value="Bo3g026870"/>
</dbReference>
<evidence type="ECO:0000259" key="4">
    <source>
        <dbReference type="PROSITE" id="PS51319"/>
    </source>
</evidence>
<dbReference type="InterPro" id="IPR017923">
    <property type="entry name" value="TFIIS_N"/>
</dbReference>
<dbReference type="PANTHER" id="PTHR31995:SF7">
    <property type="entry name" value="TRANSCRIPTION ELONGATION FACTOR (TFIIS) FAMILY PROTEIN"/>
    <property type="match status" value="1"/>
</dbReference>
<comment type="subcellular location">
    <subcellularLocation>
        <location evidence="1 3">Nucleus</location>
    </subcellularLocation>
</comment>
<evidence type="ECO:0000256" key="3">
    <source>
        <dbReference type="PROSITE-ProRule" id="PRU00649"/>
    </source>
</evidence>
<dbReference type="GeneID" id="106329838"/>
<dbReference type="OMA" id="RVHEVCH"/>
<proteinExistence type="predicted"/>
<protein>
    <recommendedName>
        <fullName evidence="4">TFIIS N-terminal domain-containing protein</fullName>
    </recommendedName>
</protein>
<evidence type="ECO:0000256" key="1">
    <source>
        <dbReference type="ARBA" id="ARBA00004123"/>
    </source>
</evidence>
<organism evidence="5 6">
    <name type="scientific">Brassica oleracea var. oleracea</name>
    <dbReference type="NCBI Taxonomy" id="109376"/>
    <lineage>
        <taxon>Eukaryota</taxon>
        <taxon>Viridiplantae</taxon>
        <taxon>Streptophyta</taxon>
        <taxon>Embryophyta</taxon>
        <taxon>Tracheophyta</taxon>
        <taxon>Spermatophyta</taxon>
        <taxon>Magnoliopsida</taxon>
        <taxon>eudicotyledons</taxon>
        <taxon>Gunneridae</taxon>
        <taxon>Pentapetalae</taxon>
        <taxon>rosids</taxon>
        <taxon>malvids</taxon>
        <taxon>Brassicales</taxon>
        <taxon>Brassicaceae</taxon>
        <taxon>Brassiceae</taxon>
        <taxon>Brassica</taxon>
    </lineage>
</organism>
<dbReference type="eggNOG" id="ENOG502R1IR">
    <property type="taxonomic scope" value="Eukaryota"/>
</dbReference>
<keyword evidence="6" id="KW-1185">Reference proteome</keyword>
<dbReference type="GO" id="GO:0005634">
    <property type="term" value="C:nucleus"/>
    <property type="evidence" value="ECO:0007669"/>
    <property type="project" value="UniProtKB-SubCell"/>
</dbReference>
<evidence type="ECO:0000313" key="5">
    <source>
        <dbReference type="EnsemblPlants" id="Bo3g026870.1"/>
    </source>
</evidence>
<name>A0A0D3B4K9_BRAOL</name>
<dbReference type="Gene3D" id="1.20.930.10">
    <property type="entry name" value="Conserved domain common to transcription factors TFIIS, elongin A, CRSP70"/>
    <property type="match status" value="1"/>
</dbReference>
<dbReference type="InterPro" id="IPR035441">
    <property type="entry name" value="TFIIS/LEDGF_dom_sf"/>
</dbReference>
<dbReference type="InterPro" id="IPR003617">
    <property type="entry name" value="TFIIS/CRSP70_N_sub"/>
</dbReference>
<dbReference type="EnsemblPlants" id="Bo3g026870.1">
    <property type="protein sequence ID" value="Bo3g026870.1"/>
    <property type="gene ID" value="Bo3g026870"/>
</dbReference>
<dbReference type="OrthoDB" id="1110999at2759"/>
<dbReference type="KEGG" id="boe:106329838"/>
<dbReference type="Proteomes" id="UP000032141">
    <property type="component" value="Chromosome C3"/>
</dbReference>
<dbReference type="STRING" id="109376.A0A0D3B4K9"/>
<evidence type="ECO:0000256" key="2">
    <source>
        <dbReference type="ARBA" id="ARBA00023242"/>
    </source>
</evidence>
<reference evidence="5" key="2">
    <citation type="submission" date="2015-03" db="UniProtKB">
        <authorList>
            <consortium name="EnsemblPlants"/>
        </authorList>
    </citation>
    <scope>IDENTIFICATION</scope>
</reference>
<dbReference type="RefSeq" id="XP_013623912.1">
    <property type="nucleotide sequence ID" value="XM_013768458.1"/>
</dbReference>
<dbReference type="HOGENOM" id="CLU_076457_0_0_1"/>
<dbReference type="PANTHER" id="PTHR31995">
    <property type="entry name" value="TRANSCRIPTION FACTOR IIS FAMILY PROTEIN-RELATED"/>
    <property type="match status" value="1"/>
</dbReference>
<accession>A0A0D3B4K9</accession>
<feature type="domain" description="TFIIS N-terminal" evidence="4">
    <location>
        <begin position="14"/>
        <end position="94"/>
    </location>
</feature>
<dbReference type="SUPFAM" id="SSF47676">
    <property type="entry name" value="Conserved domain common to transcription factors TFIIS, elongin A, CRSP70"/>
    <property type="match status" value="1"/>
</dbReference>